<evidence type="ECO:0000313" key="3">
    <source>
        <dbReference type="Proteomes" id="UP001066276"/>
    </source>
</evidence>
<sequence length="70" mass="7724">MRTGGRDRRGDLEAECTCGVSRTGEQRRRRGGAPLGGEQDAERLPGPCSAAEWSEPRLEPDCLLAWRNLL</sequence>
<reference evidence="2" key="1">
    <citation type="journal article" date="2022" name="bioRxiv">
        <title>Sequencing and chromosome-scale assembly of the giantPleurodeles waltlgenome.</title>
        <authorList>
            <person name="Brown T."/>
            <person name="Elewa A."/>
            <person name="Iarovenko S."/>
            <person name="Subramanian E."/>
            <person name="Araus A.J."/>
            <person name="Petzold A."/>
            <person name="Susuki M."/>
            <person name="Suzuki K.-i.T."/>
            <person name="Hayashi T."/>
            <person name="Toyoda A."/>
            <person name="Oliveira C."/>
            <person name="Osipova E."/>
            <person name="Leigh N.D."/>
            <person name="Simon A."/>
            <person name="Yun M.H."/>
        </authorList>
    </citation>
    <scope>NUCLEOTIDE SEQUENCE</scope>
    <source>
        <strain evidence="2">20211129_DDA</strain>
        <tissue evidence="2">Liver</tissue>
    </source>
</reference>
<feature type="region of interest" description="Disordered" evidence="1">
    <location>
        <begin position="22"/>
        <end position="45"/>
    </location>
</feature>
<evidence type="ECO:0000313" key="2">
    <source>
        <dbReference type="EMBL" id="KAJ1170392.1"/>
    </source>
</evidence>
<evidence type="ECO:0000256" key="1">
    <source>
        <dbReference type="SAM" id="MobiDB-lite"/>
    </source>
</evidence>
<comment type="caution">
    <text evidence="2">The sequence shown here is derived from an EMBL/GenBank/DDBJ whole genome shotgun (WGS) entry which is preliminary data.</text>
</comment>
<organism evidence="2 3">
    <name type="scientific">Pleurodeles waltl</name>
    <name type="common">Iberian ribbed newt</name>
    <dbReference type="NCBI Taxonomy" id="8319"/>
    <lineage>
        <taxon>Eukaryota</taxon>
        <taxon>Metazoa</taxon>
        <taxon>Chordata</taxon>
        <taxon>Craniata</taxon>
        <taxon>Vertebrata</taxon>
        <taxon>Euteleostomi</taxon>
        <taxon>Amphibia</taxon>
        <taxon>Batrachia</taxon>
        <taxon>Caudata</taxon>
        <taxon>Salamandroidea</taxon>
        <taxon>Salamandridae</taxon>
        <taxon>Pleurodelinae</taxon>
        <taxon>Pleurodeles</taxon>
    </lineage>
</organism>
<dbReference type="Proteomes" id="UP001066276">
    <property type="component" value="Chromosome 4_1"/>
</dbReference>
<accession>A0AAV7T1K0</accession>
<gene>
    <name evidence="2" type="ORF">NDU88_002269</name>
</gene>
<keyword evidence="3" id="KW-1185">Reference proteome</keyword>
<dbReference type="AlphaFoldDB" id="A0AAV7T1K0"/>
<protein>
    <submittedName>
        <fullName evidence="2">Uncharacterized protein</fullName>
    </submittedName>
</protein>
<dbReference type="EMBL" id="JANPWB010000007">
    <property type="protein sequence ID" value="KAJ1170392.1"/>
    <property type="molecule type" value="Genomic_DNA"/>
</dbReference>
<proteinExistence type="predicted"/>
<name>A0AAV7T1K0_PLEWA</name>